<keyword evidence="3" id="KW-1185">Reference proteome</keyword>
<reference evidence="2 3" key="1">
    <citation type="submission" date="2020-09" db="EMBL/GenBank/DDBJ databases">
        <title>De no assembly of potato wild relative species, Solanum commersonii.</title>
        <authorList>
            <person name="Cho K."/>
        </authorList>
    </citation>
    <scope>NUCLEOTIDE SEQUENCE [LARGE SCALE GENOMIC DNA]</scope>
    <source>
        <strain evidence="2">LZ3.2</strain>
        <tissue evidence="2">Leaf</tissue>
    </source>
</reference>
<protein>
    <recommendedName>
        <fullName evidence="1">Putative plant transposon protein domain-containing protein</fullName>
    </recommendedName>
</protein>
<dbReference type="Proteomes" id="UP000824120">
    <property type="component" value="Chromosome 1"/>
</dbReference>
<dbReference type="InterPro" id="IPR046796">
    <property type="entry name" value="Transposase_32_dom"/>
</dbReference>
<comment type="caution">
    <text evidence="2">The sequence shown here is derived from an EMBL/GenBank/DDBJ whole genome shotgun (WGS) entry which is preliminary data.</text>
</comment>
<dbReference type="AlphaFoldDB" id="A0A9J6B5U2"/>
<evidence type="ECO:0000313" key="2">
    <source>
        <dbReference type="EMBL" id="KAG5632094.1"/>
    </source>
</evidence>
<accession>A0A9J6B5U2</accession>
<organism evidence="2 3">
    <name type="scientific">Solanum commersonii</name>
    <name type="common">Commerson's wild potato</name>
    <name type="synonym">Commerson's nightshade</name>
    <dbReference type="NCBI Taxonomy" id="4109"/>
    <lineage>
        <taxon>Eukaryota</taxon>
        <taxon>Viridiplantae</taxon>
        <taxon>Streptophyta</taxon>
        <taxon>Embryophyta</taxon>
        <taxon>Tracheophyta</taxon>
        <taxon>Spermatophyta</taxon>
        <taxon>Magnoliopsida</taxon>
        <taxon>eudicotyledons</taxon>
        <taxon>Gunneridae</taxon>
        <taxon>Pentapetalae</taxon>
        <taxon>asterids</taxon>
        <taxon>lamiids</taxon>
        <taxon>Solanales</taxon>
        <taxon>Solanaceae</taxon>
        <taxon>Solanoideae</taxon>
        <taxon>Solaneae</taxon>
        <taxon>Solanum</taxon>
    </lineage>
</organism>
<gene>
    <name evidence="2" type="ORF">H5410_003811</name>
</gene>
<sequence>MRSGAFQRNAEQRESIILWLSKYIAADGERVEWVDTRRLGMRKATLNFMAKSFWLLVCNRVSPIKADNQLTWERAVMVATLVAGVEIDFARMLLTEINERASRPPLLTPFHVRFSNCAGTLEYRSGIVTG</sequence>
<proteinExistence type="predicted"/>
<evidence type="ECO:0000313" key="3">
    <source>
        <dbReference type="Proteomes" id="UP000824120"/>
    </source>
</evidence>
<dbReference type="OrthoDB" id="1326170at2759"/>
<dbReference type="Pfam" id="PF20167">
    <property type="entry name" value="Transposase_32"/>
    <property type="match status" value="1"/>
</dbReference>
<dbReference type="EMBL" id="JACXVP010000001">
    <property type="protein sequence ID" value="KAG5632094.1"/>
    <property type="molecule type" value="Genomic_DNA"/>
</dbReference>
<name>A0A9J6B5U2_SOLCO</name>
<feature type="domain" description="Putative plant transposon protein" evidence="1">
    <location>
        <begin position="5"/>
        <end position="103"/>
    </location>
</feature>
<evidence type="ECO:0000259" key="1">
    <source>
        <dbReference type="Pfam" id="PF20167"/>
    </source>
</evidence>